<sequence>MKTIILSAVLMLAVSFIALSHDAEVTRESICQRGPGVYFLEVNKVFYRTTVVEKGGLIFIDNPPHEAAGGLCYCRDQKEYPPILVCD</sequence>
<dbReference type="Proteomes" id="UP000614811">
    <property type="component" value="Unassembled WGS sequence"/>
</dbReference>
<feature type="signal peptide" evidence="1">
    <location>
        <begin position="1"/>
        <end position="20"/>
    </location>
</feature>
<keyword evidence="1" id="KW-0732">Signal</keyword>
<dbReference type="RefSeq" id="WP_189402601.1">
    <property type="nucleotide sequence ID" value="NZ_BMXA01000007.1"/>
</dbReference>
<dbReference type="EMBL" id="BMXA01000007">
    <property type="protein sequence ID" value="GHA18936.1"/>
    <property type="molecule type" value="Genomic_DNA"/>
</dbReference>
<accession>A0A918S1B8</accession>
<gene>
    <name evidence="2" type="ORF">GCM10008090_30760</name>
</gene>
<reference evidence="2" key="1">
    <citation type="journal article" date="2014" name="Int. J. Syst. Evol. Microbiol.">
        <title>Complete genome sequence of Corynebacterium casei LMG S-19264T (=DSM 44701T), isolated from a smear-ripened cheese.</title>
        <authorList>
            <consortium name="US DOE Joint Genome Institute (JGI-PGF)"/>
            <person name="Walter F."/>
            <person name="Albersmeier A."/>
            <person name="Kalinowski J."/>
            <person name="Ruckert C."/>
        </authorList>
    </citation>
    <scope>NUCLEOTIDE SEQUENCE</scope>
    <source>
        <strain evidence="2">KCTC 12711</strain>
    </source>
</reference>
<proteinExistence type="predicted"/>
<feature type="chain" id="PRO_5036766345" evidence="1">
    <location>
        <begin position="21"/>
        <end position="87"/>
    </location>
</feature>
<comment type="caution">
    <text evidence="2">The sequence shown here is derived from an EMBL/GenBank/DDBJ whole genome shotgun (WGS) entry which is preliminary data.</text>
</comment>
<evidence type="ECO:0000313" key="3">
    <source>
        <dbReference type="Proteomes" id="UP000614811"/>
    </source>
</evidence>
<evidence type="ECO:0000256" key="1">
    <source>
        <dbReference type="SAM" id="SignalP"/>
    </source>
</evidence>
<protein>
    <submittedName>
        <fullName evidence="2">Uncharacterized protein</fullName>
    </submittedName>
</protein>
<organism evidence="2 3">
    <name type="scientific">Arenicella chitinivorans</name>
    <dbReference type="NCBI Taxonomy" id="1329800"/>
    <lineage>
        <taxon>Bacteria</taxon>
        <taxon>Pseudomonadati</taxon>
        <taxon>Pseudomonadota</taxon>
        <taxon>Gammaproteobacteria</taxon>
        <taxon>Arenicellales</taxon>
        <taxon>Arenicellaceae</taxon>
        <taxon>Arenicella</taxon>
    </lineage>
</organism>
<name>A0A918S1B8_9GAMM</name>
<reference evidence="2" key="2">
    <citation type="submission" date="2020-09" db="EMBL/GenBank/DDBJ databases">
        <authorList>
            <person name="Sun Q."/>
            <person name="Kim S."/>
        </authorList>
    </citation>
    <scope>NUCLEOTIDE SEQUENCE</scope>
    <source>
        <strain evidence="2">KCTC 12711</strain>
    </source>
</reference>
<keyword evidence="3" id="KW-1185">Reference proteome</keyword>
<dbReference type="AlphaFoldDB" id="A0A918S1B8"/>
<evidence type="ECO:0000313" key="2">
    <source>
        <dbReference type="EMBL" id="GHA18936.1"/>
    </source>
</evidence>